<evidence type="ECO:0000313" key="3">
    <source>
        <dbReference type="EMBL" id="EFJ26660.1"/>
    </source>
</evidence>
<dbReference type="InterPro" id="IPR012967">
    <property type="entry name" value="COMT_dimerisation"/>
</dbReference>
<evidence type="ECO:0000259" key="2">
    <source>
        <dbReference type="Pfam" id="PF08100"/>
    </source>
</evidence>
<accession>D8RN56</accession>
<feature type="region of interest" description="Disordered" evidence="1">
    <location>
        <begin position="100"/>
        <end position="119"/>
    </location>
</feature>
<keyword evidence="4" id="KW-1185">Reference proteome</keyword>
<evidence type="ECO:0000313" key="4">
    <source>
        <dbReference type="Proteomes" id="UP000001514"/>
    </source>
</evidence>
<dbReference type="GO" id="GO:0046983">
    <property type="term" value="F:protein dimerization activity"/>
    <property type="evidence" value="ECO:0007669"/>
    <property type="project" value="InterPro"/>
</dbReference>
<feature type="domain" description="O-methyltransferase dimerisation" evidence="2">
    <location>
        <begin position="42"/>
        <end position="85"/>
    </location>
</feature>
<protein>
    <recommendedName>
        <fullName evidence="2">O-methyltransferase dimerisation domain-containing protein</fullName>
    </recommendedName>
</protein>
<dbReference type="SUPFAM" id="SSF46785">
    <property type="entry name" value="Winged helix' DNA-binding domain"/>
    <property type="match status" value="1"/>
</dbReference>
<name>D8RN56_SELML</name>
<dbReference type="InterPro" id="IPR036388">
    <property type="entry name" value="WH-like_DNA-bd_sf"/>
</dbReference>
<sequence>MTSPLSIHDPLFFDNDDQSIGEVRNSQFTKDEILGRMECLGMIHAFVTPFVLNAAIKLRVFDIVAHAAIPPTVEEITAKISSSSSFAADQTIKRINQTHRCRRARPRGASATTPEPGMHFHSERRAANEDEEEILAVISSVVGGIAACVTMLKTRSLVAALSTKGMTKAWIMPRHSMQARISSSVNWELRPHQRIGHHLRRTEDHGSIENLLGELGLELELEMEELQICRVDLSCDCRFVEM</sequence>
<gene>
    <name evidence="3" type="ORF">SELMODRAFT_413041</name>
</gene>
<dbReference type="HOGENOM" id="CLU_1148871_0_0_1"/>
<reference evidence="3 4" key="1">
    <citation type="journal article" date="2011" name="Science">
        <title>The Selaginella genome identifies genetic changes associated with the evolution of vascular plants.</title>
        <authorList>
            <person name="Banks J.A."/>
            <person name="Nishiyama T."/>
            <person name="Hasebe M."/>
            <person name="Bowman J.L."/>
            <person name="Gribskov M."/>
            <person name="dePamphilis C."/>
            <person name="Albert V.A."/>
            <person name="Aono N."/>
            <person name="Aoyama T."/>
            <person name="Ambrose B.A."/>
            <person name="Ashton N.W."/>
            <person name="Axtell M.J."/>
            <person name="Barker E."/>
            <person name="Barker M.S."/>
            <person name="Bennetzen J.L."/>
            <person name="Bonawitz N.D."/>
            <person name="Chapple C."/>
            <person name="Cheng C."/>
            <person name="Correa L.G."/>
            <person name="Dacre M."/>
            <person name="DeBarry J."/>
            <person name="Dreyer I."/>
            <person name="Elias M."/>
            <person name="Engstrom E.M."/>
            <person name="Estelle M."/>
            <person name="Feng L."/>
            <person name="Finet C."/>
            <person name="Floyd S.K."/>
            <person name="Frommer W.B."/>
            <person name="Fujita T."/>
            <person name="Gramzow L."/>
            <person name="Gutensohn M."/>
            <person name="Harholt J."/>
            <person name="Hattori M."/>
            <person name="Heyl A."/>
            <person name="Hirai T."/>
            <person name="Hiwatashi Y."/>
            <person name="Ishikawa M."/>
            <person name="Iwata M."/>
            <person name="Karol K.G."/>
            <person name="Koehler B."/>
            <person name="Kolukisaoglu U."/>
            <person name="Kubo M."/>
            <person name="Kurata T."/>
            <person name="Lalonde S."/>
            <person name="Li K."/>
            <person name="Li Y."/>
            <person name="Litt A."/>
            <person name="Lyons E."/>
            <person name="Manning G."/>
            <person name="Maruyama T."/>
            <person name="Michael T.P."/>
            <person name="Mikami K."/>
            <person name="Miyazaki S."/>
            <person name="Morinaga S."/>
            <person name="Murata T."/>
            <person name="Mueller-Roeber B."/>
            <person name="Nelson D.R."/>
            <person name="Obara M."/>
            <person name="Oguri Y."/>
            <person name="Olmstead R.G."/>
            <person name="Onodera N."/>
            <person name="Petersen B.L."/>
            <person name="Pils B."/>
            <person name="Prigge M."/>
            <person name="Rensing S.A."/>
            <person name="Riano-Pachon D.M."/>
            <person name="Roberts A.W."/>
            <person name="Sato Y."/>
            <person name="Scheller H.V."/>
            <person name="Schulz B."/>
            <person name="Schulz C."/>
            <person name="Shakirov E.V."/>
            <person name="Shibagaki N."/>
            <person name="Shinohara N."/>
            <person name="Shippen D.E."/>
            <person name="Soerensen I."/>
            <person name="Sotooka R."/>
            <person name="Sugimoto N."/>
            <person name="Sugita M."/>
            <person name="Sumikawa N."/>
            <person name="Tanurdzic M."/>
            <person name="Theissen G."/>
            <person name="Ulvskov P."/>
            <person name="Wakazuki S."/>
            <person name="Weng J.K."/>
            <person name="Willats W.W."/>
            <person name="Wipf D."/>
            <person name="Wolf P.G."/>
            <person name="Yang L."/>
            <person name="Zimmer A.D."/>
            <person name="Zhu Q."/>
            <person name="Mitros T."/>
            <person name="Hellsten U."/>
            <person name="Loque D."/>
            <person name="Otillar R."/>
            <person name="Salamov A."/>
            <person name="Schmutz J."/>
            <person name="Shapiro H."/>
            <person name="Lindquist E."/>
            <person name="Lucas S."/>
            <person name="Rokhsar D."/>
            <person name="Grigoriev I.V."/>
        </authorList>
    </citation>
    <scope>NUCLEOTIDE SEQUENCE [LARGE SCALE GENOMIC DNA]</scope>
</reference>
<dbReference type="InterPro" id="IPR036390">
    <property type="entry name" value="WH_DNA-bd_sf"/>
</dbReference>
<dbReference type="Gramene" id="EFJ26660">
    <property type="protein sequence ID" value="EFJ26660"/>
    <property type="gene ID" value="SELMODRAFT_413041"/>
</dbReference>
<dbReference type="AlphaFoldDB" id="D8RN56"/>
<dbReference type="Gene3D" id="1.10.10.10">
    <property type="entry name" value="Winged helix-like DNA-binding domain superfamily/Winged helix DNA-binding domain"/>
    <property type="match status" value="1"/>
</dbReference>
<dbReference type="Proteomes" id="UP000001514">
    <property type="component" value="Unassembled WGS sequence"/>
</dbReference>
<dbReference type="EMBL" id="GL377584">
    <property type="protein sequence ID" value="EFJ26660.1"/>
    <property type="molecule type" value="Genomic_DNA"/>
</dbReference>
<proteinExistence type="predicted"/>
<dbReference type="Pfam" id="PF08100">
    <property type="entry name" value="Dimerisation"/>
    <property type="match status" value="1"/>
</dbReference>
<dbReference type="KEGG" id="smo:SELMODRAFT_413041"/>
<organism evidence="4">
    <name type="scientific">Selaginella moellendorffii</name>
    <name type="common">Spikemoss</name>
    <dbReference type="NCBI Taxonomy" id="88036"/>
    <lineage>
        <taxon>Eukaryota</taxon>
        <taxon>Viridiplantae</taxon>
        <taxon>Streptophyta</taxon>
        <taxon>Embryophyta</taxon>
        <taxon>Tracheophyta</taxon>
        <taxon>Lycopodiopsida</taxon>
        <taxon>Selaginellales</taxon>
        <taxon>Selaginellaceae</taxon>
        <taxon>Selaginella</taxon>
    </lineage>
</organism>
<dbReference type="InParanoid" id="D8RN56"/>
<evidence type="ECO:0000256" key="1">
    <source>
        <dbReference type="SAM" id="MobiDB-lite"/>
    </source>
</evidence>